<protein>
    <submittedName>
        <fullName evidence="1">Uncharacterized protein</fullName>
    </submittedName>
</protein>
<proteinExistence type="predicted"/>
<dbReference type="RefSeq" id="WP_076766848.1">
    <property type="nucleotide sequence ID" value="NZ_MSFI01000021.1"/>
</dbReference>
<accession>A0A1V2A5N8</accession>
<dbReference type="OrthoDB" id="2697418at2"/>
<organism evidence="1 2">
    <name type="scientific">Domibacillus epiphyticus</name>
    <dbReference type="NCBI Taxonomy" id="1714355"/>
    <lineage>
        <taxon>Bacteria</taxon>
        <taxon>Bacillati</taxon>
        <taxon>Bacillota</taxon>
        <taxon>Bacilli</taxon>
        <taxon>Bacillales</taxon>
        <taxon>Bacillaceae</taxon>
        <taxon>Domibacillus</taxon>
    </lineage>
</organism>
<evidence type="ECO:0000313" key="2">
    <source>
        <dbReference type="Proteomes" id="UP000188613"/>
    </source>
</evidence>
<sequence length="292" mass="34294">MTVSKMISISEFKEMSTCKLHAENHKEQQSTKLMLLKSIEAVYGERYYRLKEGTRKAIDMMCWFASERGFFFASDDYFAERYNVSAKTIRNISKKLRDHGLIVTVYRRSSTQNGRSAPIHLFTEHPYFIQWKEYLSLEDFQTDCQTKNAENPYDSKDQETQTDSTNYLNLNKSFKNIRKEDPFLDDSFTPSHIPQTFVSTVKQFFGEAKAIYKLWGKAKLAHRISKFGKPIELLEQIVVQAFKESIFAYKHGRIKGAFDGYFFGTLRNMINVEKRREGFENHPVLYDFLQTD</sequence>
<keyword evidence="2" id="KW-1185">Reference proteome</keyword>
<gene>
    <name evidence="1" type="ORF">BTO28_12745</name>
</gene>
<dbReference type="Proteomes" id="UP000188613">
    <property type="component" value="Unassembled WGS sequence"/>
</dbReference>
<comment type="caution">
    <text evidence="1">The sequence shown here is derived from an EMBL/GenBank/DDBJ whole genome shotgun (WGS) entry which is preliminary data.</text>
</comment>
<dbReference type="STRING" id="1714355.BTO28_12745"/>
<dbReference type="AlphaFoldDB" id="A0A1V2A5N8"/>
<reference evidence="1 2" key="1">
    <citation type="submission" date="2016-12" db="EMBL/GenBank/DDBJ databases">
        <title>Domibacillus sp. SAB 38T whole genome sequencing.</title>
        <authorList>
            <person name="Verma A."/>
            <person name="Ojha A.K."/>
            <person name="Krishnamurthi S."/>
        </authorList>
    </citation>
    <scope>NUCLEOTIDE SEQUENCE [LARGE SCALE GENOMIC DNA]</scope>
    <source>
        <strain evidence="1 2">SAB 38</strain>
    </source>
</reference>
<dbReference type="EMBL" id="MSFI01000021">
    <property type="protein sequence ID" value="OMP66325.1"/>
    <property type="molecule type" value="Genomic_DNA"/>
</dbReference>
<evidence type="ECO:0000313" key="1">
    <source>
        <dbReference type="EMBL" id="OMP66325.1"/>
    </source>
</evidence>
<name>A0A1V2A5N8_9BACI</name>